<protein>
    <recommendedName>
        <fullName evidence="1">NB-ARC domain-containing protein</fullName>
    </recommendedName>
</protein>
<dbReference type="Gene3D" id="3.40.50.300">
    <property type="entry name" value="P-loop containing nucleotide triphosphate hydrolases"/>
    <property type="match status" value="1"/>
</dbReference>
<dbReference type="InterPro" id="IPR002182">
    <property type="entry name" value="NB-ARC"/>
</dbReference>
<dbReference type="SUPFAM" id="SSF52540">
    <property type="entry name" value="P-loop containing nucleoside triphosphate hydrolases"/>
    <property type="match status" value="1"/>
</dbReference>
<evidence type="ECO:0000313" key="3">
    <source>
        <dbReference type="Proteomes" id="UP001341281"/>
    </source>
</evidence>
<dbReference type="Pfam" id="PF00931">
    <property type="entry name" value="NB-ARC"/>
    <property type="match status" value="1"/>
</dbReference>
<keyword evidence="3" id="KW-1185">Reference proteome</keyword>
<dbReference type="EMBL" id="CP144749">
    <property type="protein sequence ID" value="WVZ77371.1"/>
    <property type="molecule type" value="Genomic_DNA"/>
</dbReference>
<sequence>MGGLGKTALARSIYENQDFCGMFQKHAWMNLSDPSNAGEFFRGLVLQLTEDDITLQEPLKNMQLKDLIEESNKLL</sequence>
<reference evidence="2 3" key="1">
    <citation type="submission" date="2024-02" db="EMBL/GenBank/DDBJ databases">
        <title>High-quality chromosome-scale genome assembly of Pensacola bahiagrass (Paspalum notatum Flugge var. saurae).</title>
        <authorList>
            <person name="Vega J.M."/>
            <person name="Podio M."/>
            <person name="Orjuela J."/>
            <person name="Siena L.A."/>
            <person name="Pessino S.C."/>
            <person name="Combes M.C."/>
            <person name="Mariac C."/>
            <person name="Albertini E."/>
            <person name="Pupilli F."/>
            <person name="Ortiz J.P.A."/>
            <person name="Leblanc O."/>
        </authorList>
    </citation>
    <scope>NUCLEOTIDE SEQUENCE [LARGE SCALE GENOMIC DNA]</scope>
    <source>
        <strain evidence="2">R1</strain>
        <tissue evidence="2">Leaf</tissue>
    </source>
</reference>
<evidence type="ECO:0000259" key="1">
    <source>
        <dbReference type="Pfam" id="PF00931"/>
    </source>
</evidence>
<name>A0AAQ3TQ41_PASNO</name>
<dbReference type="AlphaFoldDB" id="A0AAQ3TQ41"/>
<organism evidence="2 3">
    <name type="scientific">Paspalum notatum var. saurae</name>
    <dbReference type="NCBI Taxonomy" id="547442"/>
    <lineage>
        <taxon>Eukaryota</taxon>
        <taxon>Viridiplantae</taxon>
        <taxon>Streptophyta</taxon>
        <taxon>Embryophyta</taxon>
        <taxon>Tracheophyta</taxon>
        <taxon>Spermatophyta</taxon>
        <taxon>Magnoliopsida</taxon>
        <taxon>Liliopsida</taxon>
        <taxon>Poales</taxon>
        <taxon>Poaceae</taxon>
        <taxon>PACMAD clade</taxon>
        <taxon>Panicoideae</taxon>
        <taxon>Andropogonodae</taxon>
        <taxon>Paspaleae</taxon>
        <taxon>Paspalinae</taxon>
        <taxon>Paspalum</taxon>
    </lineage>
</organism>
<evidence type="ECO:0000313" key="2">
    <source>
        <dbReference type="EMBL" id="WVZ77371.1"/>
    </source>
</evidence>
<dbReference type="Proteomes" id="UP001341281">
    <property type="component" value="Chromosome 05"/>
</dbReference>
<accession>A0AAQ3TQ41</accession>
<dbReference type="GO" id="GO:0043531">
    <property type="term" value="F:ADP binding"/>
    <property type="evidence" value="ECO:0007669"/>
    <property type="project" value="InterPro"/>
</dbReference>
<feature type="domain" description="NB-ARC" evidence="1">
    <location>
        <begin position="1"/>
        <end position="66"/>
    </location>
</feature>
<gene>
    <name evidence="2" type="ORF">U9M48_025246</name>
</gene>
<dbReference type="InterPro" id="IPR027417">
    <property type="entry name" value="P-loop_NTPase"/>
</dbReference>
<proteinExistence type="predicted"/>